<proteinExistence type="predicted"/>
<dbReference type="RefSeq" id="WP_157480726.1">
    <property type="nucleotide sequence ID" value="NZ_CP046566.1"/>
</dbReference>
<dbReference type="InterPro" id="IPR050229">
    <property type="entry name" value="GlpE_sulfurtransferase"/>
</dbReference>
<dbReference type="SMART" id="SM00450">
    <property type="entry name" value="RHOD"/>
    <property type="match status" value="1"/>
</dbReference>
<dbReference type="SUPFAM" id="SSF52821">
    <property type="entry name" value="Rhodanese/Cell cycle control phosphatase"/>
    <property type="match status" value="1"/>
</dbReference>
<feature type="domain" description="Rhodanese" evidence="1">
    <location>
        <begin position="15"/>
        <end position="98"/>
    </location>
</feature>
<sequence length="103" mass="11616">MKQMSVEDLKSRLDAGETVNLIDVREDHERADFNIGGLHYKLGLITAMQFDDIEHLKDEEVIVYCRSGNRSQIAGLVMQSAGFTNVINLAGGMLDWEARYGRK</sequence>
<evidence type="ECO:0000313" key="3">
    <source>
        <dbReference type="Proteomes" id="UP000426027"/>
    </source>
</evidence>
<evidence type="ECO:0000259" key="1">
    <source>
        <dbReference type="PROSITE" id="PS50206"/>
    </source>
</evidence>
<protein>
    <submittedName>
        <fullName evidence="2">Rhodanese-like domain-containing protein</fullName>
    </submittedName>
</protein>
<name>A0A6I6H6Z9_9BACT</name>
<dbReference type="AlphaFoldDB" id="A0A6I6H6Z9"/>
<gene>
    <name evidence="2" type="ORF">GLV81_10355</name>
</gene>
<evidence type="ECO:0000313" key="2">
    <source>
        <dbReference type="EMBL" id="QGW30041.1"/>
    </source>
</evidence>
<dbReference type="Proteomes" id="UP000426027">
    <property type="component" value="Chromosome"/>
</dbReference>
<dbReference type="InterPro" id="IPR036873">
    <property type="entry name" value="Rhodanese-like_dom_sf"/>
</dbReference>
<dbReference type="PROSITE" id="PS50206">
    <property type="entry name" value="RHODANESE_3"/>
    <property type="match status" value="1"/>
</dbReference>
<dbReference type="KEGG" id="fls:GLV81_10355"/>
<dbReference type="InterPro" id="IPR001763">
    <property type="entry name" value="Rhodanese-like_dom"/>
</dbReference>
<dbReference type="PANTHER" id="PTHR43031:SF17">
    <property type="entry name" value="SULFURTRANSFERASE YTWF-RELATED"/>
    <property type="match status" value="1"/>
</dbReference>
<dbReference type="Pfam" id="PF00581">
    <property type="entry name" value="Rhodanese"/>
    <property type="match status" value="1"/>
</dbReference>
<dbReference type="CDD" id="cd00158">
    <property type="entry name" value="RHOD"/>
    <property type="match status" value="1"/>
</dbReference>
<dbReference type="PANTHER" id="PTHR43031">
    <property type="entry name" value="FAD-DEPENDENT OXIDOREDUCTASE"/>
    <property type="match status" value="1"/>
</dbReference>
<dbReference type="Gene3D" id="3.40.250.10">
    <property type="entry name" value="Rhodanese-like domain"/>
    <property type="match status" value="1"/>
</dbReference>
<organism evidence="2 3">
    <name type="scientific">Phnomibacter ginsenosidimutans</name>
    <dbReference type="NCBI Taxonomy" id="2676868"/>
    <lineage>
        <taxon>Bacteria</taxon>
        <taxon>Pseudomonadati</taxon>
        <taxon>Bacteroidota</taxon>
        <taxon>Chitinophagia</taxon>
        <taxon>Chitinophagales</taxon>
        <taxon>Chitinophagaceae</taxon>
        <taxon>Phnomibacter</taxon>
    </lineage>
</organism>
<dbReference type="EMBL" id="CP046566">
    <property type="protein sequence ID" value="QGW30041.1"/>
    <property type="molecule type" value="Genomic_DNA"/>
</dbReference>
<accession>A0A6I6H6Z9</accession>
<reference evidence="2 3" key="1">
    <citation type="submission" date="2019-11" db="EMBL/GenBank/DDBJ databases">
        <authorList>
            <person name="Im W.T."/>
        </authorList>
    </citation>
    <scope>NUCLEOTIDE SEQUENCE [LARGE SCALE GENOMIC DNA]</scope>
    <source>
        <strain evidence="2 3">SB-02</strain>
    </source>
</reference>
<keyword evidence="3" id="KW-1185">Reference proteome</keyword>